<organism evidence="5 6">
    <name type="scientific">Cadophora malorum</name>
    <dbReference type="NCBI Taxonomy" id="108018"/>
    <lineage>
        <taxon>Eukaryota</taxon>
        <taxon>Fungi</taxon>
        <taxon>Dikarya</taxon>
        <taxon>Ascomycota</taxon>
        <taxon>Pezizomycotina</taxon>
        <taxon>Leotiomycetes</taxon>
        <taxon>Helotiales</taxon>
        <taxon>Ploettnerulaceae</taxon>
        <taxon>Cadophora</taxon>
    </lineage>
</organism>
<dbReference type="Gene3D" id="2.40.50.40">
    <property type="match status" value="1"/>
</dbReference>
<keyword evidence="3" id="KW-0812">Transmembrane</keyword>
<keyword evidence="3" id="KW-1133">Transmembrane helix</keyword>
<keyword evidence="6" id="KW-1185">Reference proteome</keyword>
<keyword evidence="3" id="KW-0472">Membrane</keyword>
<dbReference type="SUPFAM" id="SSF54160">
    <property type="entry name" value="Chromo domain-like"/>
    <property type="match status" value="1"/>
</dbReference>
<feature type="region of interest" description="Disordered" evidence="2">
    <location>
        <begin position="124"/>
        <end position="143"/>
    </location>
</feature>
<evidence type="ECO:0000256" key="1">
    <source>
        <dbReference type="ARBA" id="ARBA00011353"/>
    </source>
</evidence>
<evidence type="ECO:0000256" key="3">
    <source>
        <dbReference type="SAM" id="Phobius"/>
    </source>
</evidence>
<feature type="compositionally biased region" description="Acidic residues" evidence="2">
    <location>
        <begin position="662"/>
        <end position="685"/>
    </location>
</feature>
<feature type="region of interest" description="Disordered" evidence="2">
    <location>
        <begin position="628"/>
        <end position="702"/>
    </location>
</feature>
<feature type="transmembrane region" description="Helical" evidence="3">
    <location>
        <begin position="99"/>
        <end position="121"/>
    </location>
</feature>
<dbReference type="InterPro" id="IPR023780">
    <property type="entry name" value="Chromo_domain"/>
</dbReference>
<accession>A0A8H7TL30</accession>
<name>A0A8H7TL30_9HELO</name>
<dbReference type="SMART" id="SM00298">
    <property type="entry name" value="CHROMO"/>
    <property type="match status" value="1"/>
</dbReference>
<feature type="compositionally biased region" description="Polar residues" evidence="2">
    <location>
        <begin position="809"/>
        <end position="820"/>
    </location>
</feature>
<dbReference type="PROSITE" id="PS50013">
    <property type="entry name" value="CHROMO_2"/>
    <property type="match status" value="1"/>
</dbReference>
<dbReference type="Proteomes" id="UP000664132">
    <property type="component" value="Unassembled WGS sequence"/>
</dbReference>
<dbReference type="InterPro" id="IPR016197">
    <property type="entry name" value="Chromo-like_dom_sf"/>
</dbReference>
<dbReference type="Pfam" id="PF00385">
    <property type="entry name" value="Chromo"/>
    <property type="match status" value="1"/>
</dbReference>
<sequence>MANTAATTFTKVTKRMFKEIPPTPSRPTLNTKAPIRIPSIELYGFKRIMTSPTVLNTTSEMSRPTILPLAGFKQNNATNLYSTDASAEIPSATGNTNPWITVGFIAIVIVGVAMLVSTISAPETIPQPDLPTPETVSQSVSQGDPIAKKQVTRIFEPIWEDGICTFVLNEAARAADRRHLAEAVEPILHEHRLLTDTEMRENGLIEVQPDKMYYFTVPSGRHPGVIRLSAQWLKDHGFLDRLAVLREFYLQKEFRDKLMYLCKKYVSHAWKKRGTAYTMSTTNMKHHGANTIQLGRLLKHADVLPGVKKYLIELTSIIAEVTQLAFPDIEKRGRAEKRYENASLTFGAKRNRQFTSVQLNYTEENASLEGSLKVSGGVHRDMMNDPTLPGALISMSHHSEDYFTGRFNIRCLHATVPLLPFEIILFSARFFHCSTGGGFYTVPKHSPLRVPPPDPTLIPTLPSDLEPCRLNLVLYPAIRLMKLFFSEIRIELFQDEVQGLLFEDRAHHYEWMMRTYIVNEPEIVGRLESLLDRISIPEDGRSRMILANVKTVKKGESRDTRVEFGMGITRNGDPDYYVQLFGFTDPETGEKRKPDRNEAVKTLEALAKPNLEYEELERDMRYLDPCDYAKNGFPNQPRRPKPARYWKKDQRRQQRKGAWDNSDTEDDTEDNEDECGSEMDDTDILTDEKKPENEIGMEGNGEGVASEAAKVLAPGLNDFNAAIDMLKDAGLKLFKFAAQQNELLREANVKISALEKICRPEVHAEPREKGLAKNNAAVKDNSATAVPSFKATESHSTSLGNQKKRKFETNSAQPNAPQQKSPKRVIKGIFALHADPVYVDDEEQWEVEKIVGKRPTKSGKPMYKARWKGYSPEWDEWMLMKDLENCQELIEEYESRSAFVNSIELE</sequence>
<reference evidence="5" key="1">
    <citation type="submission" date="2021-02" db="EMBL/GenBank/DDBJ databases">
        <title>Genome sequence Cadophora malorum strain M34.</title>
        <authorList>
            <person name="Stefanovic E."/>
            <person name="Vu D."/>
            <person name="Scully C."/>
            <person name="Dijksterhuis J."/>
            <person name="Roader J."/>
            <person name="Houbraken J."/>
        </authorList>
    </citation>
    <scope>NUCLEOTIDE SEQUENCE</scope>
    <source>
        <strain evidence="5">M34</strain>
    </source>
</reference>
<evidence type="ECO:0000259" key="4">
    <source>
        <dbReference type="PROSITE" id="PS50013"/>
    </source>
</evidence>
<feature type="region of interest" description="Disordered" evidence="2">
    <location>
        <begin position="784"/>
        <end position="822"/>
    </location>
</feature>
<proteinExistence type="predicted"/>
<evidence type="ECO:0000313" key="6">
    <source>
        <dbReference type="Proteomes" id="UP000664132"/>
    </source>
</evidence>
<protein>
    <recommendedName>
        <fullName evidence="4">Chromo domain-containing protein</fullName>
    </recommendedName>
</protein>
<gene>
    <name evidence="5" type="ORF">IFR04_005628</name>
</gene>
<dbReference type="InterPro" id="IPR000953">
    <property type="entry name" value="Chromo/chromo_shadow_dom"/>
</dbReference>
<dbReference type="CDD" id="cd00024">
    <property type="entry name" value="CD_CSD"/>
    <property type="match status" value="1"/>
</dbReference>
<dbReference type="AlphaFoldDB" id="A0A8H7TL30"/>
<dbReference type="GO" id="GO:0006338">
    <property type="term" value="P:chromatin remodeling"/>
    <property type="evidence" value="ECO:0007669"/>
    <property type="project" value="UniProtKB-ARBA"/>
</dbReference>
<comment type="subunit">
    <text evidence="1">Component of the NuA4 histone acetyltransferase complex.</text>
</comment>
<feature type="domain" description="Chromo" evidence="4">
    <location>
        <begin position="845"/>
        <end position="896"/>
    </location>
</feature>
<comment type="caution">
    <text evidence="5">The sequence shown here is derived from an EMBL/GenBank/DDBJ whole genome shotgun (WGS) entry which is preliminary data.</text>
</comment>
<dbReference type="OrthoDB" id="3450125at2759"/>
<dbReference type="EMBL" id="JAFJYH010000069">
    <property type="protein sequence ID" value="KAG4421217.1"/>
    <property type="molecule type" value="Genomic_DNA"/>
</dbReference>
<evidence type="ECO:0000313" key="5">
    <source>
        <dbReference type="EMBL" id="KAG4421217.1"/>
    </source>
</evidence>
<evidence type="ECO:0000256" key="2">
    <source>
        <dbReference type="SAM" id="MobiDB-lite"/>
    </source>
</evidence>